<organism evidence="5 6">
    <name type="scientific">Nitrosomonas oligotropha</name>
    <dbReference type="NCBI Taxonomy" id="42354"/>
    <lineage>
        <taxon>Bacteria</taxon>
        <taxon>Pseudomonadati</taxon>
        <taxon>Pseudomonadota</taxon>
        <taxon>Betaproteobacteria</taxon>
        <taxon>Nitrosomonadales</taxon>
        <taxon>Nitrosomonadaceae</taxon>
        <taxon>Nitrosomonas</taxon>
    </lineage>
</organism>
<dbReference type="InterPro" id="IPR000688">
    <property type="entry name" value="HypA/HybF"/>
</dbReference>
<evidence type="ECO:0000313" key="5">
    <source>
        <dbReference type="EMBL" id="SEO17059.1"/>
    </source>
</evidence>
<proteinExistence type="inferred from homology"/>
<dbReference type="Gene3D" id="3.30.2320.80">
    <property type="match status" value="1"/>
</dbReference>
<dbReference type="PIRSF" id="PIRSF004761">
    <property type="entry name" value="Hydrgn_mat_HypA"/>
    <property type="match status" value="1"/>
</dbReference>
<feature type="binding site" evidence="4">
    <location>
        <position position="76"/>
    </location>
    <ligand>
        <name>Zn(2+)</name>
        <dbReference type="ChEBI" id="CHEBI:29105"/>
    </ligand>
</feature>
<dbReference type="Pfam" id="PF01155">
    <property type="entry name" value="HypA"/>
    <property type="match status" value="1"/>
</dbReference>
<sequence>MHELSLAESILQLIEDAAIEQKFTQVKTVWLEVGQLACVEQESLRFFFTVVTEDSIARQAKLEIIDIAGQAMCDQCHQVMMIATYHQVCSQCGSYALHVTQGNGMRIKELEVE</sequence>
<feature type="binding site" evidence="4">
    <location>
        <position position="92"/>
    </location>
    <ligand>
        <name>Zn(2+)</name>
        <dbReference type="ChEBI" id="CHEBI:29105"/>
    </ligand>
</feature>
<dbReference type="NCBIfam" id="TIGR00100">
    <property type="entry name" value="hypA"/>
    <property type="match status" value="1"/>
</dbReference>
<dbReference type="GO" id="GO:0016151">
    <property type="term" value="F:nickel cation binding"/>
    <property type="evidence" value="ECO:0007669"/>
    <property type="project" value="UniProtKB-UniRule"/>
</dbReference>
<dbReference type="EMBL" id="FODO01000005">
    <property type="protein sequence ID" value="SEO17059.1"/>
    <property type="molecule type" value="Genomic_DNA"/>
</dbReference>
<comment type="function">
    <text evidence="4">Involved in the maturation of [NiFe] hydrogenases. Required for nickel insertion into the metal center of the hydrogenase.</text>
</comment>
<dbReference type="Proteomes" id="UP000198814">
    <property type="component" value="Unassembled WGS sequence"/>
</dbReference>
<dbReference type="GO" id="GO:0051604">
    <property type="term" value="P:protein maturation"/>
    <property type="evidence" value="ECO:0007669"/>
    <property type="project" value="InterPro"/>
</dbReference>
<dbReference type="OrthoDB" id="288014at2"/>
<accession>A0A1H8MIB5</accession>
<keyword evidence="2 4" id="KW-0479">Metal-binding</keyword>
<comment type="similarity">
    <text evidence="4">Belongs to the HypA/HybF family.</text>
</comment>
<keyword evidence="6" id="KW-1185">Reference proteome</keyword>
<evidence type="ECO:0000256" key="2">
    <source>
        <dbReference type="ARBA" id="ARBA00022723"/>
    </source>
</evidence>
<gene>
    <name evidence="4" type="primary">hypA</name>
    <name evidence="5" type="ORF">SAMN05216333_105102</name>
</gene>
<dbReference type="RefSeq" id="WP_090316796.1">
    <property type="nucleotide sequence ID" value="NZ_FNOE01000005.1"/>
</dbReference>
<dbReference type="STRING" id="42354.SAMN05216333_105102"/>
<evidence type="ECO:0000256" key="3">
    <source>
        <dbReference type="ARBA" id="ARBA00022833"/>
    </source>
</evidence>
<feature type="binding site" evidence="4">
    <location>
        <position position="89"/>
    </location>
    <ligand>
        <name>Zn(2+)</name>
        <dbReference type="ChEBI" id="CHEBI:29105"/>
    </ligand>
</feature>
<protein>
    <recommendedName>
        <fullName evidence="4">Hydrogenase maturation factor HypA</fullName>
    </recommendedName>
</protein>
<keyword evidence="3 4" id="KW-0862">Zinc</keyword>
<evidence type="ECO:0000256" key="4">
    <source>
        <dbReference type="HAMAP-Rule" id="MF_00213"/>
    </source>
</evidence>
<name>A0A1H8MIB5_9PROT</name>
<feature type="binding site" evidence="4">
    <location>
        <position position="73"/>
    </location>
    <ligand>
        <name>Zn(2+)</name>
        <dbReference type="ChEBI" id="CHEBI:29105"/>
    </ligand>
</feature>
<evidence type="ECO:0000313" key="6">
    <source>
        <dbReference type="Proteomes" id="UP000198814"/>
    </source>
</evidence>
<dbReference type="PANTHER" id="PTHR34535:SF3">
    <property type="entry name" value="HYDROGENASE MATURATION FACTOR HYPA"/>
    <property type="match status" value="1"/>
</dbReference>
<dbReference type="HAMAP" id="MF_00213">
    <property type="entry name" value="HypA_HybF"/>
    <property type="match status" value="1"/>
</dbReference>
<dbReference type="PANTHER" id="PTHR34535">
    <property type="entry name" value="HYDROGENASE MATURATION FACTOR HYPA"/>
    <property type="match status" value="1"/>
</dbReference>
<feature type="binding site" evidence="4">
    <location>
        <position position="2"/>
    </location>
    <ligand>
        <name>Ni(2+)</name>
        <dbReference type="ChEBI" id="CHEBI:49786"/>
    </ligand>
</feature>
<evidence type="ECO:0000256" key="1">
    <source>
        <dbReference type="ARBA" id="ARBA00022596"/>
    </source>
</evidence>
<dbReference type="AlphaFoldDB" id="A0A1H8MIB5"/>
<dbReference type="GO" id="GO:0008270">
    <property type="term" value="F:zinc ion binding"/>
    <property type="evidence" value="ECO:0007669"/>
    <property type="project" value="UniProtKB-UniRule"/>
</dbReference>
<reference evidence="6" key="1">
    <citation type="submission" date="2016-10" db="EMBL/GenBank/DDBJ databases">
        <authorList>
            <person name="Varghese N."/>
            <person name="Submissions S."/>
        </authorList>
    </citation>
    <scope>NUCLEOTIDE SEQUENCE [LARGE SCALE GENOMIC DNA]</scope>
    <source>
        <strain evidence="6">Nm76</strain>
    </source>
</reference>
<keyword evidence="1 4" id="KW-0533">Nickel</keyword>